<protein>
    <submittedName>
        <fullName evidence="1">Uncharacterized protein</fullName>
    </submittedName>
</protein>
<sequence>MFQVKSSSLLYLWTDLFHDAGRQLHKSAWYTVWLSVCISVH</sequence>
<dbReference type="EMBL" id="GBRH01203496">
    <property type="protein sequence ID" value="JAD94399.1"/>
    <property type="molecule type" value="Transcribed_RNA"/>
</dbReference>
<proteinExistence type="predicted"/>
<accession>A0A0A9E0Q1</accession>
<dbReference type="AlphaFoldDB" id="A0A0A9E0Q1"/>
<reference evidence="1" key="2">
    <citation type="journal article" date="2015" name="Data Brief">
        <title>Shoot transcriptome of the giant reed, Arundo donax.</title>
        <authorList>
            <person name="Barrero R.A."/>
            <person name="Guerrero F.D."/>
            <person name="Moolhuijzen P."/>
            <person name="Goolsby J.A."/>
            <person name="Tidwell J."/>
            <person name="Bellgard S.E."/>
            <person name="Bellgard M.I."/>
        </authorList>
    </citation>
    <scope>NUCLEOTIDE SEQUENCE</scope>
    <source>
        <tissue evidence="1">Shoot tissue taken approximately 20 cm above the soil surface</tissue>
    </source>
</reference>
<reference evidence="1" key="1">
    <citation type="submission" date="2014-09" db="EMBL/GenBank/DDBJ databases">
        <authorList>
            <person name="Magalhaes I.L.F."/>
            <person name="Oliveira U."/>
            <person name="Santos F.R."/>
            <person name="Vidigal T.H.D.A."/>
            <person name="Brescovit A.D."/>
            <person name="Santos A.J."/>
        </authorList>
    </citation>
    <scope>NUCLEOTIDE SEQUENCE</scope>
    <source>
        <tissue evidence="1">Shoot tissue taken approximately 20 cm above the soil surface</tissue>
    </source>
</reference>
<name>A0A0A9E0Q1_ARUDO</name>
<evidence type="ECO:0000313" key="1">
    <source>
        <dbReference type="EMBL" id="JAD94399.1"/>
    </source>
</evidence>
<organism evidence="1">
    <name type="scientific">Arundo donax</name>
    <name type="common">Giant reed</name>
    <name type="synonym">Donax arundinaceus</name>
    <dbReference type="NCBI Taxonomy" id="35708"/>
    <lineage>
        <taxon>Eukaryota</taxon>
        <taxon>Viridiplantae</taxon>
        <taxon>Streptophyta</taxon>
        <taxon>Embryophyta</taxon>
        <taxon>Tracheophyta</taxon>
        <taxon>Spermatophyta</taxon>
        <taxon>Magnoliopsida</taxon>
        <taxon>Liliopsida</taxon>
        <taxon>Poales</taxon>
        <taxon>Poaceae</taxon>
        <taxon>PACMAD clade</taxon>
        <taxon>Arundinoideae</taxon>
        <taxon>Arundineae</taxon>
        <taxon>Arundo</taxon>
    </lineage>
</organism>